<protein>
    <submittedName>
        <fullName evidence="2">Uncharacterized protein</fullName>
    </submittedName>
</protein>
<feature type="compositionally biased region" description="Low complexity" evidence="1">
    <location>
        <begin position="414"/>
        <end position="429"/>
    </location>
</feature>
<dbReference type="Proteomes" id="UP000606974">
    <property type="component" value="Unassembled WGS sequence"/>
</dbReference>
<feature type="region of interest" description="Disordered" evidence="1">
    <location>
        <begin position="212"/>
        <end position="357"/>
    </location>
</feature>
<keyword evidence="3" id="KW-1185">Reference proteome</keyword>
<feature type="compositionally biased region" description="Basic residues" evidence="1">
    <location>
        <begin position="576"/>
        <end position="588"/>
    </location>
</feature>
<organism evidence="2 3">
    <name type="scientific">Endocarpon pusillum</name>
    <dbReference type="NCBI Taxonomy" id="364733"/>
    <lineage>
        <taxon>Eukaryota</taxon>
        <taxon>Fungi</taxon>
        <taxon>Dikarya</taxon>
        <taxon>Ascomycota</taxon>
        <taxon>Pezizomycotina</taxon>
        <taxon>Eurotiomycetes</taxon>
        <taxon>Chaetothyriomycetidae</taxon>
        <taxon>Verrucariales</taxon>
        <taxon>Verrucariaceae</taxon>
        <taxon>Endocarpon</taxon>
    </lineage>
</organism>
<feature type="compositionally biased region" description="Polar residues" evidence="1">
    <location>
        <begin position="323"/>
        <end position="357"/>
    </location>
</feature>
<feature type="region of interest" description="Disordered" evidence="1">
    <location>
        <begin position="1"/>
        <end position="20"/>
    </location>
</feature>
<feature type="region of interest" description="Disordered" evidence="1">
    <location>
        <begin position="372"/>
        <end position="461"/>
    </location>
</feature>
<feature type="region of interest" description="Disordered" evidence="1">
    <location>
        <begin position="627"/>
        <end position="761"/>
    </location>
</feature>
<feature type="region of interest" description="Disordered" evidence="1">
    <location>
        <begin position="828"/>
        <end position="859"/>
    </location>
</feature>
<feature type="compositionally biased region" description="Low complexity" evidence="1">
    <location>
        <begin position="594"/>
        <end position="608"/>
    </location>
</feature>
<feature type="compositionally biased region" description="Polar residues" evidence="1">
    <location>
        <begin position="749"/>
        <end position="758"/>
    </location>
</feature>
<dbReference type="EMBL" id="JAACFV010000079">
    <property type="protein sequence ID" value="KAF7506820.1"/>
    <property type="molecule type" value="Genomic_DNA"/>
</dbReference>
<feature type="region of interest" description="Disordered" evidence="1">
    <location>
        <begin position="564"/>
        <end position="608"/>
    </location>
</feature>
<feature type="region of interest" description="Disordered" evidence="1">
    <location>
        <begin position="96"/>
        <end position="115"/>
    </location>
</feature>
<feature type="compositionally biased region" description="Acidic residues" evidence="1">
    <location>
        <begin position="679"/>
        <end position="696"/>
    </location>
</feature>
<feature type="compositionally biased region" description="Basic and acidic residues" evidence="1">
    <location>
        <begin position="393"/>
        <end position="408"/>
    </location>
</feature>
<proteinExistence type="predicted"/>
<feature type="compositionally biased region" description="Low complexity" evidence="1">
    <location>
        <begin position="710"/>
        <end position="723"/>
    </location>
</feature>
<evidence type="ECO:0000313" key="3">
    <source>
        <dbReference type="Proteomes" id="UP000606974"/>
    </source>
</evidence>
<gene>
    <name evidence="2" type="ORF">GJ744_011166</name>
</gene>
<name>A0A8H7ACY3_9EURO</name>
<reference evidence="2" key="1">
    <citation type="submission" date="2020-02" db="EMBL/GenBank/DDBJ databases">
        <authorList>
            <person name="Palmer J.M."/>
        </authorList>
    </citation>
    <scope>NUCLEOTIDE SEQUENCE</scope>
    <source>
        <strain evidence="2">EPUS1.4</strain>
        <tissue evidence="2">Thallus</tissue>
    </source>
</reference>
<evidence type="ECO:0000256" key="1">
    <source>
        <dbReference type="SAM" id="MobiDB-lite"/>
    </source>
</evidence>
<feature type="compositionally biased region" description="Basic and acidic residues" evidence="1">
    <location>
        <begin position="39"/>
        <end position="50"/>
    </location>
</feature>
<dbReference type="OrthoDB" id="5419922at2759"/>
<dbReference type="AlphaFoldDB" id="A0A8H7ACY3"/>
<comment type="caution">
    <text evidence="2">The sequence shown here is derived from an EMBL/GenBank/DDBJ whole genome shotgun (WGS) entry which is preliminary data.</text>
</comment>
<sequence length="859" mass="93965">MPAPGKPSNHPIYPRPVSPLHYEPLYTRPEDVLWEQDSAEDRSDNDEGVRAAKRRRIEKLGEAYLRGDELLILSAGIRGPLGDGWINPWKKRKRRRAVSGRAGSDFQRKAEVPETVQRADVGRDDEQTKAVLRTEKPKIEVAIHTVEQKRSIPAVKELEDARRLHGQHDPFAANGNISKRAEILEEPHTESWLKKNCFDVRSARNIYAEDAQLQLSSPSSRSKPKCPSERIASPNAEYDARQPPILPLPDSSDGRAETMIKLLRRRNDPPKPPISHRAQHIADDRTDKQPQPTSCEAERPAPSEPTEPSTNSDTQERVENKTVEQTTTNPDESNGQKLPSPAAQASSVRHNTLQTQNSLAQELSVSIFLSATDEPDVRTSPPIISSNDNDPALSKRQEREQGSTDAHRMPPPTLSTVTSNTTVVSVLPSAQAEPRAHAPPPNESLPSTGDKLSEETHDHLHSDENTSFQFSTQAAIAAAHHQLQNELTTPQRPNDQLAAAMTTNPSTTKAKSKSGITLFSAFNKPDKTPITDGSLNTQTMLNAVTPFDLHTTIKKVFPSIPPADAESPTLANGKSVTKRTRRKVRKKASFAPDAASTAGSNSGSSQGSIKASLKVCKHAAEMHMLNSTKKAENREMAASADSTGPEVSEFGKLGLDMETSVEDHVDEPEPAPPATTEGGEGEEKEEEEEEEEEEAEVTAVVDSFSLSKHTSTNQTWSKTTTTNESAGAKQDAQMAGPAGMAILPPHVPLQQSNSSVNSARDRDGAIGVALEENENENEGGGEGQKPFDLSAAMDEVGSFLQSWDTEREVRQIKKTSQHQSIDVNINQIEADERTMGTAKGKGTPDLRTPLRQLRHRSKR</sequence>
<feature type="region of interest" description="Disordered" evidence="1">
    <location>
        <begin position="33"/>
        <end position="52"/>
    </location>
</feature>
<evidence type="ECO:0000313" key="2">
    <source>
        <dbReference type="EMBL" id="KAF7506820.1"/>
    </source>
</evidence>
<accession>A0A8H7ACY3</accession>
<feature type="compositionally biased region" description="Basic and acidic residues" evidence="1">
    <location>
        <begin position="451"/>
        <end position="461"/>
    </location>
</feature>